<gene>
    <name evidence="12" type="ORF">TEOVI_000490200</name>
</gene>
<dbReference type="AlphaFoldDB" id="A0A1G4I3T5"/>
<dbReference type="Gene3D" id="1.50.40.10">
    <property type="entry name" value="Mitochondrial carrier domain"/>
    <property type="match status" value="1"/>
</dbReference>
<evidence type="ECO:0000256" key="8">
    <source>
        <dbReference type="ARBA" id="ARBA00023136"/>
    </source>
</evidence>
<evidence type="ECO:0000256" key="3">
    <source>
        <dbReference type="ARBA" id="ARBA00022448"/>
    </source>
</evidence>
<accession>A0A1G4I3T5</accession>
<dbReference type="GO" id="GO:0015227">
    <property type="term" value="F:O-acyl-L-carnitine transmembrane transporter activity"/>
    <property type="evidence" value="ECO:0007669"/>
    <property type="project" value="TreeGrafter"/>
</dbReference>
<feature type="transmembrane region" description="Helical" evidence="11">
    <location>
        <begin position="56"/>
        <end position="78"/>
    </location>
</feature>
<reference evidence="12" key="1">
    <citation type="submission" date="2016-09" db="EMBL/GenBank/DDBJ databases">
        <authorList>
            <person name="Hebert L."/>
            <person name="Moumen B."/>
        </authorList>
    </citation>
    <scope>NUCLEOTIDE SEQUENCE [LARGE SCALE GENOMIC DNA]</scope>
    <source>
        <strain evidence="12">OVI</strain>
    </source>
</reference>
<feature type="repeat" description="Solcar" evidence="9">
    <location>
        <begin position="98"/>
        <end position="184"/>
    </location>
</feature>
<evidence type="ECO:0000313" key="13">
    <source>
        <dbReference type="Proteomes" id="UP000195570"/>
    </source>
</evidence>
<dbReference type="PROSITE" id="PS50920">
    <property type="entry name" value="SOLCAR"/>
    <property type="match status" value="3"/>
</dbReference>
<proteinExistence type="inferred from homology"/>
<protein>
    <submittedName>
        <fullName evidence="12">Mitochondrial carrier protein</fullName>
    </submittedName>
</protein>
<dbReference type="VEuPathDB" id="TriTrypDB:TEOVI_000490200"/>
<keyword evidence="4 9" id="KW-0812">Transmembrane</keyword>
<dbReference type="PANTHER" id="PTHR45624:SF4">
    <property type="entry name" value="CONGESTED-LIKE TRACHEA PROTEIN-RELATED"/>
    <property type="match status" value="1"/>
</dbReference>
<dbReference type="PANTHER" id="PTHR45624">
    <property type="entry name" value="MITOCHONDRIAL BASIC AMINO ACIDS TRANSPORTER-RELATED"/>
    <property type="match status" value="1"/>
</dbReference>
<comment type="subcellular location">
    <subcellularLocation>
        <location evidence="1">Mitochondrion membrane</location>
        <topology evidence="1">Multi-pass membrane protein</topology>
    </subcellularLocation>
</comment>
<dbReference type="EMBL" id="CZPT02000533">
    <property type="protein sequence ID" value="SCU66382.1"/>
    <property type="molecule type" value="Genomic_DNA"/>
</dbReference>
<keyword evidence="8 9" id="KW-0472">Membrane</keyword>
<evidence type="ECO:0000256" key="7">
    <source>
        <dbReference type="ARBA" id="ARBA00023128"/>
    </source>
</evidence>
<evidence type="ECO:0000256" key="9">
    <source>
        <dbReference type="PROSITE-ProRule" id="PRU00282"/>
    </source>
</evidence>
<comment type="caution">
    <text evidence="12">The sequence shown here is derived from an EMBL/GenBank/DDBJ whole genome shotgun (WGS) entry which is preliminary data.</text>
</comment>
<dbReference type="InterPro" id="IPR018108">
    <property type="entry name" value="MCP_transmembrane"/>
</dbReference>
<name>A0A1G4I3T5_TRYEQ</name>
<dbReference type="SMR" id="A0A1G4I3T5"/>
<dbReference type="InterPro" id="IPR050567">
    <property type="entry name" value="Mitochondrial_Carrier"/>
</dbReference>
<feature type="repeat" description="Solcar" evidence="9">
    <location>
        <begin position="1"/>
        <end position="85"/>
    </location>
</feature>
<organism evidence="12 13">
    <name type="scientific">Trypanosoma equiperdum</name>
    <dbReference type="NCBI Taxonomy" id="5694"/>
    <lineage>
        <taxon>Eukaryota</taxon>
        <taxon>Discoba</taxon>
        <taxon>Euglenozoa</taxon>
        <taxon>Kinetoplastea</taxon>
        <taxon>Metakinetoplastina</taxon>
        <taxon>Trypanosomatida</taxon>
        <taxon>Trypanosomatidae</taxon>
        <taxon>Trypanosoma</taxon>
    </lineage>
</organism>
<feature type="repeat" description="Solcar" evidence="9">
    <location>
        <begin position="192"/>
        <end position="275"/>
    </location>
</feature>
<dbReference type="Proteomes" id="UP000195570">
    <property type="component" value="Unassembled WGS sequence"/>
</dbReference>
<evidence type="ECO:0000256" key="1">
    <source>
        <dbReference type="ARBA" id="ARBA00004225"/>
    </source>
</evidence>
<dbReference type="GO" id="GO:0031966">
    <property type="term" value="C:mitochondrial membrane"/>
    <property type="evidence" value="ECO:0007669"/>
    <property type="project" value="UniProtKB-SubCell"/>
</dbReference>
<keyword evidence="13" id="KW-1185">Reference proteome</keyword>
<dbReference type="GeneID" id="92378842"/>
<evidence type="ECO:0000256" key="10">
    <source>
        <dbReference type="RuleBase" id="RU000488"/>
    </source>
</evidence>
<dbReference type="InterPro" id="IPR023395">
    <property type="entry name" value="MCP_dom_sf"/>
</dbReference>
<evidence type="ECO:0000256" key="11">
    <source>
        <dbReference type="SAM" id="Phobius"/>
    </source>
</evidence>
<dbReference type="SUPFAM" id="SSF103506">
    <property type="entry name" value="Mitochondrial carrier"/>
    <property type="match status" value="1"/>
</dbReference>
<evidence type="ECO:0000256" key="5">
    <source>
        <dbReference type="ARBA" id="ARBA00022737"/>
    </source>
</evidence>
<evidence type="ECO:0000256" key="4">
    <source>
        <dbReference type="ARBA" id="ARBA00022692"/>
    </source>
</evidence>
<dbReference type="Pfam" id="PF00153">
    <property type="entry name" value="Mito_carr"/>
    <property type="match status" value="3"/>
</dbReference>
<keyword evidence="5" id="KW-0677">Repeat</keyword>
<comment type="similarity">
    <text evidence="2 10">Belongs to the mitochondrial carrier (TC 2.A.29) family.</text>
</comment>
<sequence length="282" mass="29883">MEVVVSFLSGWAGGISNLLVGHPFDTVKTLMQGNKGEYKNSLHCAKRIVMEGGPFALYKGVIAPMTGTGVVMALYFVAYDATETLIRKLKGVDSLTPLSMGEIMLCGGSTGVLGSLVLGPAELLKVRQQTALSSGARGSLRDVILNIYRKEGPLGFTRGIGATMLRDVPGSMAWFGAYEYTKLLLCKNPKDPSVGEALFAGGMGGIAVWSFSLPLDCIKTRVQASPVPLTPVVAFRAILSEHGIKGFYRGIGPALLRAFPANAACFAARDKTKSTLNNLCGM</sequence>
<evidence type="ECO:0000313" key="12">
    <source>
        <dbReference type="EMBL" id="SCU66382.1"/>
    </source>
</evidence>
<dbReference type="GO" id="GO:1902603">
    <property type="term" value="P:carnitine transmembrane transport"/>
    <property type="evidence" value="ECO:0007669"/>
    <property type="project" value="TreeGrafter"/>
</dbReference>
<keyword evidence="6 11" id="KW-1133">Transmembrane helix</keyword>
<dbReference type="GO" id="GO:0006839">
    <property type="term" value="P:mitochondrial transport"/>
    <property type="evidence" value="ECO:0007669"/>
    <property type="project" value="TreeGrafter"/>
</dbReference>
<keyword evidence="3 10" id="KW-0813">Transport</keyword>
<evidence type="ECO:0000256" key="6">
    <source>
        <dbReference type="ARBA" id="ARBA00022989"/>
    </source>
</evidence>
<dbReference type="RefSeq" id="XP_067077837.1">
    <property type="nucleotide sequence ID" value="XM_067221736.1"/>
</dbReference>
<keyword evidence="7" id="KW-0496">Mitochondrion</keyword>
<evidence type="ECO:0000256" key="2">
    <source>
        <dbReference type="ARBA" id="ARBA00006375"/>
    </source>
</evidence>